<feature type="region of interest" description="Disordered" evidence="1">
    <location>
        <begin position="54"/>
        <end position="81"/>
    </location>
</feature>
<gene>
    <name evidence="2" type="ORF">DPMN_053235</name>
</gene>
<protein>
    <submittedName>
        <fullName evidence="2">Uncharacterized protein</fullName>
    </submittedName>
</protein>
<reference evidence="2" key="1">
    <citation type="journal article" date="2019" name="bioRxiv">
        <title>The Genome of the Zebra Mussel, Dreissena polymorpha: A Resource for Invasive Species Research.</title>
        <authorList>
            <person name="McCartney M.A."/>
            <person name="Auch B."/>
            <person name="Kono T."/>
            <person name="Mallez S."/>
            <person name="Zhang Y."/>
            <person name="Obille A."/>
            <person name="Becker A."/>
            <person name="Abrahante J.E."/>
            <person name="Garbe J."/>
            <person name="Badalamenti J.P."/>
            <person name="Herman A."/>
            <person name="Mangelson H."/>
            <person name="Liachko I."/>
            <person name="Sullivan S."/>
            <person name="Sone E.D."/>
            <person name="Koren S."/>
            <person name="Silverstein K.A.T."/>
            <person name="Beckman K.B."/>
            <person name="Gohl D.M."/>
        </authorList>
    </citation>
    <scope>NUCLEOTIDE SEQUENCE</scope>
    <source>
        <strain evidence="2">Duluth1</strain>
        <tissue evidence="2">Whole animal</tissue>
    </source>
</reference>
<dbReference type="EMBL" id="JAIWYP010000012">
    <property type="protein sequence ID" value="KAH3727305.1"/>
    <property type="molecule type" value="Genomic_DNA"/>
</dbReference>
<accession>A0A9D4CKZ9</accession>
<feature type="compositionally biased region" description="Basic residues" evidence="1">
    <location>
        <begin position="59"/>
        <end position="81"/>
    </location>
</feature>
<dbReference type="AlphaFoldDB" id="A0A9D4CKZ9"/>
<reference evidence="2" key="2">
    <citation type="submission" date="2020-11" db="EMBL/GenBank/DDBJ databases">
        <authorList>
            <person name="McCartney M.A."/>
            <person name="Auch B."/>
            <person name="Kono T."/>
            <person name="Mallez S."/>
            <person name="Becker A."/>
            <person name="Gohl D.M."/>
            <person name="Silverstein K.A.T."/>
            <person name="Koren S."/>
            <person name="Bechman K.B."/>
            <person name="Herman A."/>
            <person name="Abrahante J.E."/>
            <person name="Garbe J."/>
        </authorList>
    </citation>
    <scope>NUCLEOTIDE SEQUENCE</scope>
    <source>
        <strain evidence="2">Duluth1</strain>
        <tissue evidence="2">Whole animal</tissue>
    </source>
</reference>
<sequence>MKDEIKTGEQNQDTLFADAEQEYINVFGDDKIDPDDEILTSTWPDEWDDLEMSAERTVSNRRGKRTHRKYKERQNGRKGRR</sequence>
<evidence type="ECO:0000256" key="1">
    <source>
        <dbReference type="SAM" id="MobiDB-lite"/>
    </source>
</evidence>
<name>A0A9D4CKZ9_DREPO</name>
<keyword evidence="3" id="KW-1185">Reference proteome</keyword>
<comment type="caution">
    <text evidence="2">The sequence shown here is derived from an EMBL/GenBank/DDBJ whole genome shotgun (WGS) entry which is preliminary data.</text>
</comment>
<evidence type="ECO:0000313" key="3">
    <source>
        <dbReference type="Proteomes" id="UP000828390"/>
    </source>
</evidence>
<evidence type="ECO:0000313" key="2">
    <source>
        <dbReference type="EMBL" id="KAH3727305.1"/>
    </source>
</evidence>
<organism evidence="2 3">
    <name type="scientific">Dreissena polymorpha</name>
    <name type="common">Zebra mussel</name>
    <name type="synonym">Mytilus polymorpha</name>
    <dbReference type="NCBI Taxonomy" id="45954"/>
    <lineage>
        <taxon>Eukaryota</taxon>
        <taxon>Metazoa</taxon>
        <taxon>Spiralia</taxon>
        <taxon>Lophotrochozoa</taxon>
        <taxon>Mollusca</taxon>
        <taxon>Bivalvia</taxon>
        <taxon>Autobranchia</taxon>
        <taxon>Heteroconchia</taxon>
        <taxon>Euheterodonta</taxon>
        <taxon>Imparidentia</taxon>
        <taxon>Neoheterodontei</taxon>
        <taxon>Myida</taxon>
        <taxon>Dreissenoidea</taxon>
        <taxon>Dreissenidae</taxon>
        <taxon>Dreissena</taxon>
    </lineage>
</organism>
<proteinExistence type="predicted"/>
<dbReference type="Proteomes" id="UP000828390">
    <property type="component" value="Unassembled WGS sequence"/>
</dbReference>